<feature type="region of interest" description="Disordered" evidence="1">
    <location>
        <begin position="1"/>
        <end position="56"/>
    </location>
</feature>
<reference evidence="2" key="1">
    <citation type="submission" date="2023-08" db="EMBL/GenBank/DDBJ databases">
        <title>Reference Genome Resource for the Citrus Pathogen Phytophthora citrophthora.</title>
        <authorList>
            <person name="Moller H."/>
            <person name="Coetzee B."/>
            <person name="Rose L.J."/>
            <person name="Van Niekerk J.M."/>
        </authorList>
    </citation>
    <scope>NUCLEOTIDE SEQUENCE</scope>
    <source>
        <strain evidence="2">STE-U-9442</strain>
    </source>
</reference>
<organism evidence="2 3">
    <name type="scientific">Phytophthora citrophthora</name>
    <dbReference type="NCBI Taxonomy" id="4793"/>
    <lineage>
        <taxon>Eukaryota</taxon>
        <taxon>Sar</taxon>
        <taxon>Stramenopiles</taxon>
        <taxon>Oomycota</taxon>
        <taxon>Peronosporomycetes</taxon>
        <taxon>Peronosporales</taxon>
        <taxon>Peronosporaceae</taxon>
        <taxon>Phytophthora</taxon>
    </lineage>
</organism>
<accession>A0AAD9LKS0</accession>
<evidence type="ECO:0000313" key="3">
    <source>
        <dbReference type="Proteomes" id="UP001259832"/>
    </source>
</evidence>
<feature type="region of interest" description="Disordered" evidence="1">
    <location>
        <begin position="223"/>
        <end position="251"/>
    </location>
</feature>
<keyword evidence="3" id="KW-1185">Reference proteome</keyword>
<comment type="caution">
    <text evidence="2">The sequence shown here is derived from an EMBL/GenBank/DDBJ whole genome shotgun (WGS) entry which is preliminary data.</text>
</comment>
<evidence type="ECO:0000313" key="2">
    <source>
        <dbReference type="EMBL" id="KAK1938889.1"/>
    </source>
</evidence>
<protein>
    <submittedName>
        <fullName evidence="2">Uncharacterized protein</fullName>
    </submittedName>
</protein>
<evidence type="ECO:0000256" key="1">
    <source>
        <dbReference type="SAM" id="MobiDB-lite"/>
    </source>
</evidence>
<sequence>MVKKTVESKTNTKSTIVVMAPGKTRKRGSTESSNGSNSKRARQTDDPETSATDVPEVPIEFLQKSCDAMHKACLTEYDEKSRQTTRRTMAQPYKLANYQKRLWADRYLAARNRNQVMDYALLSTKIQFKAVKDDPKELEAYHKPLLQELYACYLEILKKEKAEAELTKSTQENLLESIQTMLCETKEELKCELQRGKEEVNIMKEKLEEERSRVQKLQVELAAEKSHSSTLQEELNAAREAATNHQSDRGS</sequence>
<gene>
    <name evidence="2" type="ORF">P3T76_008964</name>
</gene>
<dbReference type="AlphaFoldDB" id="A0AAD9LKS0"/>
<dbReference type="Proteomes" id="UP001259832">
    <property type="component" value="Unassembled WGS sequence"/>
</dbReference>
<name>A0AAD9LKS0_9STRA</name>
<dbReference type="EMBL" id="JASMQC010000017">
    <property type="protein sequence ID" value="KAK1938889.1"/>
    <property type="molecule type" value="Genomic_DNA"/>
</dbReference>
<proteinExistence type="predicted"/>